<dbReference type="GO" id="GO:0015926">
    <property type="term" value="F:glucosidase activity"/>
    <property type="evidence" value="ECO:0007669"/>
    <property type="project" value="TreeGrafter"/>
</dbReference>
<dbReference type="GO" id="GO:0006078">
    <property type="term" value="P:(1-&gt;6)-beta-D-glucan biosynthetic process"/>
    <property type="evidence" value="ECO:0007669"/>
    <property type="project" value="TreeGrafter"/>
</dbReference>
<dbReference type="SUPFAM" id="SSF49899">
    <property type="entry name" value="Concanavalin A-like lectins/glucanases"/>
    <property type="match status" value="1"/>
</dbReference>
<keyword evidence="3" id="KW-0325">Glycoprotein</keyword>
<proteinExistence type="evidence at transcript level"/>
<dbReference type="GO" id="GO:0031505">
    <property type="term" value="P:fungal-type cell wall organization"/>
    <property type="evidence" value="ECO:0007669"/>
    <property type="project" value="TreeGrafter"/>
</dbReference>
<comment type="subcellular location">
    <subcellularLocation>
        <location evidence="1">Membrane</location>
    </subcellularLocation>
</comment>
<dbReference type="AlphaFoldDB" id="G8A516"/>
<dbReference type="GO" id="GO:0005789">
    <property type="term" value="C:endoplasmic reticulum membrane"/>
    <property type="evidence" value="ECO:0007669"/>
    <property type="project" value="TreeGrafter"/>
</dbReference>
<dbReference type="EMBL" id="GU169855">
    <property type="protein sequence ID" value="ADX07290.1"/>
    <property type="molecule type" value="mRNA"/>
</dbReference>
<dbReference type="GO" id="GO:0005886">
    <property type="term" value="C:plasma membrane"/>
    <property type="evidence" value="ECO:0007669"/>
    <property type="project" value="TreeGrafter"/>
</dbReference>
<protein>
    <submittedName>
        <fullName evidence="5">Putative beta-glucan synthesis-associated protein</fullName>
    </submittedName>
</protein>
<dbReference type="InterPro" id="IPR013320">
    <property type="entry name" value="ConA-like_dom_sf"/>
</dbReference>
<keyword evidence="2" id="KW-0472">Membrane</keyword>
<dbReference type="PANTHER" id="PTHR31361:SF1">
    <property type="entry name" value="BETA-GLUCAN SYNTHESIS-ASSOCIATED PROTEIN KRE6-RELATED"/>
    <property type="match status" value="1"/>
</dbReference>
<evidence type="ECO:0000256" key="2">
    <source>
        <dbReference type="ARBA" id="ARBA00023136"/>
    </source>
</evidence>
<organism evidence="5">
    <name type="scientific">Flammulina velutipes</name>
    <name type="common">Agaricus velutipes</name>
    <dbReference type="NCBI Taxonomy" id="38945"/>
    <lineage>
        <taxon>Eukaryota</taxon>
        <taxon>Fungi</taxon>
        <taxon>Dikarya</taxon>
        <taxon>Basidiomycota</taxon>
        <taxon>Agaricomycotina</taxon>
        <taxon>Agaricomycetes</taxon>
        <taxon>Agaricomycetidae</taxon>
        <taxon>Agaricales</taxon>
        <taxon>Marasmiineae</taxon>
        <taxon>Physalacriaceae</taxon>
        <taxon>Flammulina</taxon>
    </lineage>
</organism>
<evidence type="ECO:0000256" key="4">
    <source>
        <dbReference type="ARBA" id="ARBA00023316"/>
    </source>
</evidence>
<evidence type="ECO:0000256" key="3">
    <source>
        <dbReference type="ARBA" id="ARBA00023180"/>
    </source>
</evidence>
<evidence type="ECO:0000313" key="5">
    <source>
        <dbReference type="EMBL" id="ADX07290.1"/>
    </source>
</evidence>
<reference evidence="5" key="1">
    <citation type="submission" date="2009-11" db="EMBL/GenBank/DDBJ databases">
        <title>Useful genes from Flammulina velutipes.</title>
        <authorList>
            <person name="Yoon H."/>
            <person name="Kim J.-G."/>
            <person name="Lee B.-M."/>
            <person name="Kong W.-S."/>
            <person name="Lee C.-S."/>
            <person name="Choi J.-W."/>
        </authorList>
    </citation>
    <scope>NUCLEOTIDE SEQUENCE</scope>
    <source>
        <strain evidence="5">KACC 42777</strain>
    </source>
</reference>
<keyword evidence="4" id="KW-0961">Cell wall biogenesis/degradation</keyword>
<dbReference type="PANTHER" id="PTHR31361">
    <property type="entry name" value="BETA-GLUCAN SYNTHESIS-ASSOCIATED PROTEIN KRE6-RELATED"/>
    <property type="match status" value="1"/>
</dbReference>
<sequence>MPYTYDACDVGTVQNQTVNGIPRGATEGGDPTYGGALSFLPGQKLSRCTCPGESHPGPVHADGTYVGRAAPEIDVFEAQVVNGAGDVSQSCQWAPFNYEYQWFNTTDNYVIYDEDATHLNLYKGGVFQQATSGVSVTNQECYERESACYAVYGFEYKPELYPGYDNAYIIWINDGKPAWMQRGGGTAADTQVEISARPIPQEPMVRNLQIQNLCRRL</sequence>
<dbReference type="Pfam" id="PF03935">
    <property type="entry name" value="SKN1_KRE6_Sbg1"/>
    <property type="match status" value="1"/>
</dbReference>
<accession>G8A516</accession>
<evidence type="ECO:0000256" key="1">
    <source>
        <dbReference type="ARBA" id="ARBA00004370"/>
    </source>
</evidence>
<dbReference type="InterPro" id="IPR005629">
    <property type="entry name" value="Skn1/Kre6/Sbg1"/>
</dbReference>
<name>G8A516_FLAVE</name>